<dbReference type="InterPro" id="IPR036165">
    <property type="entry name" value="YefM-like_sf"/>
</dbReference>
<dbReference type="NCBIfam" id="TIGR01552">
    <property type="entry name" value="phd_fam"/>
    <property type="match status" value="1"/>
</dbReference>
<evidence type="ECO:0000313" key="3">
    <source>
        <dbReference type="EMBL" id="RZU19270.1"/>
    </source>
</evidence>
<dbReference type="EMBL" id="SHKR01000011">
    <property type="protein sequence ID" value="RZU19270.1"/>
    <property type="molecule type" value="Genomic_DNA"/>
</dbReference>
<proteinExistence type="inferred from homology"/>
<comment type="caution">
    <text evidence="3">The sequence shown here is derived from an EMBL/GenBank/DDBJ whole genome shotgun (WGS) entry which is preliminary data.</text>
</comment>
<dbReference type="SUPFAM" id="SSF143120">
    <property type="entry name" value="YefM-like"/>
    <property type="match status" value="1"/>
</dbReference>
<sequence length="89" mass="10174">MCYLGSMDALGLRELRQHASDLVRRAEAGEHLVITVSGRPAAVLGPPERDHWRHYEEIADVLAQRTDDAWEADRDLIDQDLVDPWEPKE</sequence>
<reference evidence="3 4" key="1">
    <citation type="journal article" date="2015" name="Stand. Genomic Sci.">
        <title>Genomic Encyclopedia of Bacterial and Archaeal Type Strains, Phase III: the genomes of soil and plant-associated and newly described type strains.</title>
        <authorList>
            <person name="Whitman W.B."/>
            <person name="Woyke T."/>
            <person name="Klenk H.P."/>
            <person name="Zhou Y."/>
            <person name="Lilburn T.G."/>
            <person name="Beck B.J."/>
            <person name="De Vos P."/>
            <person name="Vandamme P."/>
            <person name="Eisen J.A."/>
            <person name="Garrity G."/>
            <person name="Hugenholtz P."/>
            <person name="Kyrpides N.C."/>
        </authorList>
    </citation>
    <scope>NUCLEOTIDE SEQUENCE [LARGE SCALE GENOMIC DNA]</scope>
    <source>
        <strain evidence="3 4">VKM Ac-2540</strain>
    </source>
</reference>
<dbReference type="InterPro" id="IPR006442">
    <property type="entry name" value="Antitoxin_Phd/YefM"/>
</dbReference>
<name>A0A4Q7X823_9ACTN</name>
<dbReference type="AlphaFoldDB" id="A0A4Q7X823"/>
<gene>
    <name evidence="3" type="ORF">EV645_1481</name>
</gene>
<evidence type="ECO:0000256" key="1">
    <source>
        <dbReference type="ARBA" id="ARBA00009981"/>
    </source>
</evidence>
<protein>
    <recommendedName>
        <fullName evidence="2">Antitoxin</fullName>
    </recommendedName>
</protein>
<keyword evidence="4" id="KW-1185">Reference proteome</keyword>
<evidence type="ECO:0000313" key="4">
    <source>
        <dbReference type="Proteomes" id="UP000292027"/>
    </source>
</evidence>
<dbReference type="Pfam" id="PF02604">
    <property type="entry name" value="PhdYeFM_antitox"/>
    <property type="match status" value="1"/>
</dbReference>
<dbReference type="Gene3D" id="3.40.1620.10">
    <property type="entry name" value="YefM-like domain"/>
    <property type="match status" value="1"/>
</dbReference>
<comment type="function">
    <text evidence="2">Antitoxin component of a type II toxin-antitoxin (TA) system.</text>
</comment>
<accession>A0A4Q7X823</accession>
<evidence type="ECO:0000256" key="2">
    <source>
        <dbReference type="RuleBase" id="RU362080"/>
    </source>
</evidence>
<dbReference type="Proteomes" id="UP000292027">
    <property type="component" value="Unassembled WGS sequence"/>
</dbReference>
<organism evidence="3 4">
    <name type="scientific">Kribbella rubisoli</name>
    <dbReference type="NCBI Taxonomy" id="3075929"/>
    <lineage>
        <taxon>Bacteria</taxon>
        <taxon>Bacillati</taxon>
        <taxon>Actinomycetota</taxon>
        <taxon>Actinomycetes</taxon>
        <taxon>Propionibacteriales</taxon>
        <taxon>Kribbellaceae</taxon>
        <taxon>Kribbella</taxon>
    </lineage>
</organism>
<comment type="similarity">
    <text evidence="1 2">Belongs to the phD/YefM antitoxin family.</text>
</comment>